<evidence type="ECO:0000259" key="6">
    <source>
        <dbReference type="PROSITE" id="PS50969"/>
    </source>
</evidence>
<comment type="similarity">
    <text evidence="4">Belongs to the CTDSPL2 family.</text>
</comment>
<keyword evidence="2" id="KW-0904">Protein phosphatase</keyword>
<dbReference type="SMART" id="SM00577">
    <property type="entry name" value="CPDc"/>
    <property type="match status" value="1"/>
</dbReference>
<protein>
    <recommendedName>
        <fullName evidence="6">FCP1 homology domain-containing protein</fullName>
    </recommendedName>
</protein>
<evidence type="ECO:0000313" key="8">
    <source>
        <dbReference type="Proteomes" id="UP000075714"/>
    </source>
</evidence>
<feature type="compositionally biased region" description="Pro residues" evidence="5">
    <location>
        <begin position="271"/>
        <end position="281"/>
    </location>
</feature>
<dbReference type="Proteomes" id="UP000075714">
    <property type="component" value="Unassembled WGS sequence"/>
</dbReference>
<dbReference type="InterPro" id="IPR011948">
    <property type="entry name" value="Dullard_phosphatase"/>
</dbReference>
<dbReference type="PANTHER" id="PTHR12210">
    <property type="entry name" value="DULLARD PROTEIN PHOSPHATASE"/>
    <property type="match status" value="1"/>
</dbReference>
<evidence type="ECO:0000313" key="7">
    <source>
        <dbReference type="EMBL" id="KXZ54367.1"/>
    </source>
</evidence>
<dbReference type="OrthoDB" id="277011at2759"/>
<keyword evidence="8" id="KW-1185">Reference proteome</keyword>
<feature type="compositionally biased region" description="Acidic residues" evidence="5">
    <location>
        <begin position="138"/>
        <end position="162"/>
    </location>
</feature>
<sequence>MGRVPAARSPAGSIGAGGEHSPASAHGGRAGPSSVAVVPVRSSHPHGLQCTQLHAIDLNVVEGVAADEDEVQEPTRGAGEGERLSGEAGSAGLHGGQGADPAGAGADGHRRRGRQRDSTSSGEDLRALGERLSSSEEGAGEGETEAEEGTEGDDDEFPDANDENAPVGGYGAARAGAGGSQQRHQAHRRGSGTGEHRAAATGQQQQGDAVLVASAPRNQTVGTSGTAMPPAAQPAAAEAEEAGGDDDELFMEFDPLLFIKQLPPLESCVPPNRPTLLPPQRPARSAAGAASGRRKTLVLDLDETLVHSSLEPVARADFSFPVSFNGAEHIVHVRQRPHLRDFMVRVSQLFEVVVFTASQRIYAERLLDILDPGQALVRHRIYRDSCVVVDGNYLKDLSVLGRELAHTIIVDNSPQAFGFQVDNGIPIESWYDDDADDELLRLLPFLELLAAPDVDDVRPRIRQQFRLQELIDRA</sequence>
<feature type="domain" description="FCP1 homology" evidence="6">
    <location>
        <begin position="290"/>
        <end position="449"/>
    </location>
</feature>
<dbReference type="STRING" id="33097.A0A150GWV9"/>
<gene>
    <name evidence="7" type="ORF">GPECTOR_5g447</name>
</gene>
<dbReference type="InterPro" id="IPR036412">
    <property type="entry name" value="HAD-like_sf"/>
</dbReference>
<dbReference type="InterPro" id="IPR004274">
    <property type="entry name" value="FCP1_dom"/>
</dbReference>
<evidence type="ECO:0000256" key="5">
    <source>
        <dbReference type="SAM" id="MobiDB-lite"/>
    </source>
</evidence>
<comment type="function">
    <text evidence="3">Probable phosphatase.</text>
</comment>
<feature type="region of interest" description="Disordered" evidence="5">
    <location>
        <begin position="1"/>
        <end position="46"/>
    </location>
</feature>
<feature type="compositionally biased region" description="Gly residues" evidence="5">
    <location>
        <begin position="168"/>
        <end position="179"/>
    </location>
</feature>
<reference evidence="8" key="1">
    <citation type="journal article" date="2016" name="Nat. Commun.">
        <title>The Gonium pectorale genome demonstrates co-option of cell cycle regulation during the evolution of multicellularity.</title>
        <authorList>
            <person name="Hanschen E.R."/>
            <person name="Marriage T.N."/>
            <person name="Ferris P.J."/>
            <person name="Hamaji T."/>
            <person name="Toyoda A."/>
            <person name="Fujiyama A."/>
            <person name="Neme R."/>
            <person name="Noguchi H."/>
            <person name="Minakuchi Y."/>
            <person name="Suzuki M."/>
            <person name="Kawai-Toyooka H."/>
            <person name="Smith D.R."/>
            <person name="Sparks H."/>
            <person name="Anderson J."/>
            <person name="Bakaric R."/>
            <person name="Luria V."/>
            <person name="Karger A."/>
            <person name="Kirschner M.W."/>
            <person name="Durand P.M."/>
            <person name="Michod R.E."/>
            <person name="Nozaki H."/>
            <person name="Olson B.J."/>
        </authorList>
    </citation>
    <scope>NUCLEOTIDE SEQUENCE [LARGE SCALE GENOMIC DNA]</scope>
    <source>
        <strain evidence="8">NIES-2863</strain>
    </source>
</reference>
<dbReference type="GO" id="GO:0004721">
    <property type="term" value="F:phosphoprotein phosphatase activity"/>
    <property type="evidence" value="ECO:0007669"/>
    <property type="project" value="UniProtKB-KW"/>
</dbReference>
<dbReference type="PROSITE" id="PS50969">
    <property type="entry name" value="FCP1"/>
    <property type="match status" value="1"/>
</dbReference>
<dbReference type="EMBL" id="LSYV01000006">
    <property type="protein sequence ID" value="KXZ54367.1"/>
    <property type="molecule type" value="Genomic_DNA"/>
</dbReference>
<dbReference type="InterPro" id="IPR023214">
    <property type="entry name" value="HAD_sf"/>
</dbReference>
<evidence type="ECO:0000256" key="3">
    <source>
        <dbReference type="ARBA" id="ARBA00037324"/>
    </source>
</evidence>
<dbReference type="GO" id="GO:0005634">
    <property type="term" value="C:nucleus"/>
    <property type="evidence" value="ECO:0007669"/>
    <property type="project" value="UniProtKB-ARBA"/>
</dbReference>
<feature type="compositionally biased region" description="Polar residues" evidence="5">
    <location>
        <begin position="216"/>
        <end position="226"/>
    </location>
</feature>
<evidence type="ECO:0000256" key="1">
    <source>
        <dbReference type="ARBA" id="ARBA00022801"/>
    </source>
</evidence>
<dbReference type="CDD" id="cd07521">
    <property type="entry name" value="HAD_FCP1-like"/>
    <property type="match status" value="1"/>
</dbReference>
<dbReference type="AlphaFoldDB" id="A0A150GWV9"/>
<feature type="compositionally biased region" description="Low complexity" evidence="5">
    <location>
        <begin position="227"/>
        <end position="237"/>
    </location>
</feature>
<accession>A0A150GWV9</accession>
<dbReference type="Gene3D" id="3.40.50.1000">
    <property type="entry name" value="HAD superfamily/HAD-like"/>
    <property type="match status" value="1"/>
</dbReference>
<evidence type="ECO:0000256" key="4">
    <source>
        <dbReference type="ARBA" id="ARBA00038355"/>
    </source>
</evidence>
<feature type="compositionally biased region" description="Low complexity" evidence="5">
    <location>
        <begin position="199"/>
        <end position="209"/>
    </location>
</feature>
<feature type="compositionally biased region" description="Low complexity" evidence="5">
    <location>
        <begin position="31"/>
        <end position="42"/>
    </location>
</feature>
<dbReference type="SUPFAM" id="SSF56784">
    <property type="entry name" value="HAD-like"/>
    <property type="match status" value="1"/>
</dbReference>
<name>A0A150GWV9_GONPE</name>
<feature type="region of interest" description="Disordered" evidence="5">
    <location>
        <begin position="270"/>
        <end position="290"/>
    </location>
</feature>
<keyword evidence="1" id="KW-0378">Hydrolase</keyword>
<evidence type="ECO:0000256" key="2">
    <source>
        <dbReference type="ARBA" id="ARBA00022912"/>
    </source>
</evidence>
<proteinExistence type="inferred from homology"/>
<organism evidence="7 8">
    <name type="scientific">Gonium pectorale</name>
    <name type="common">Green alga</name>
    <dbReference type="NCBI Taxonomy" id="33097"/>
    <lineage>
        <taxon>Eukaryota</taxon>
        <taxon>Viridiplantae</taxon>
        <taxon>Chlorophyta</taxon>
        <taxon>core chlorophytes</taxon>
        <taxon>Chlorophyceae</taxon>
        <taxon>CS clade</taxon>
        <taxon>Chlamydomonadales</taxon>
        <taxon>Volvocaceae</taxon>
        <taxon>Gonium</taxon>
    </lineage>
</organism>
<dbReference type="Pfam" id="PF03031">
    <property type="entry name" value="NIF"/>
    <property type="match status" value="1"/>
</dbReference>
<dbReference type="FunFam" id="3.40.50.1000:FF:000015">
    <property type="entry name" value="CTD small phosphatase-like protein 2"/>
    <property type="match status" value="1"/>
</dbReference>
<comment type="caution">
    <text evidence="7">The sequence shown here is derived from an EMBL/GenBank/DDBJ whole genome shotgun (WGS) entry which is preliminary data.</text>
</comment>
<feature type="region of interest" description="Disordered" evidence="5">
    <location>
        <begin position="64"/>
        <end position="244"/>
    </location>
</feature>
<dbReference type="InterPro" id="IPR050365">
    <property type="entry name" value="TIM50"/>
</dbReference>
<dbReference type="NCBIfam" id="TIGR02251">
    <property type="entry name" value="HIF-SF_euk"/>
    <property type="match status" value="1"/>
</dbReference>